<feature type="transmembrane region" description="Helical" evidence="7">
    <location>
        <begin position="212"/>
        <end position="233"/>
    </location>
</feature>
<feature type="transmembrane region" description="Helical" evidence="7">
    <location>
        <begin position="117"/>
        <end position="136"/>
    </location>
</feature>
<comment type="similarity">
    <text evidence="7">Belongs to the binding-protein-dependent transport system permease family.</text>
</comment>
<dbReference type="GO" id="GO:0055085">
    <property type="term" value="P:transmembrane transport"/>
    <property type="evidence" value="ECO:0007669"/>
    <property type="project" value="InterPro"/>
</dbReference>
<dbReference type="PANTHER" id="PTHR30193:SF37">
    <property type="entry name" value="INNER MEMBRANE ABC TRANSPORTER PERMEASE PROTEIN YCJO"/>
    <property type="match status" value="1"/>
</dbReference>
<keyword evidence="5 7" id="KW-1133">Transmembrane helix</keyword>
<keyword evidence="2 7" id="KW-0813">Transport</keyword>
<dbReference type="AlphaFoldDB" id="A0AAI8GDY9"/>
<dbReference type="EMBL" id="CP014334">
    <property type="protein sequence ID" value="AMW33775.2"/>
    <property type="molecule type" value="Genomic_DNA"/>
</dbReference>
<evidence type="ECO:0000256" key="5">
    <source>
        <dbReference type="ARBA" id="ARBA00022989"/>
    </source>
</evidence>
<name>A0AAI8GDY9_FERIS</name>
<evidence type="ECO:0000256" key="1">
    <source>
        <dbReference type="ARBA" id="ARBA00004651"/>
    </source>
</evidence>
<dbReference type="GO" id="GO:0005886">
    <property type="term" value="C:plasma membrane"/>
    <property type="evidence" value="ECO:0007669"/>
    <property type="project" value="UniProtKB-SubCell"/>
</dbReference>
<evidence type="ECO:0000256" key="6">
    <source>
        <dbReference type="ARBA" id="ARBA00023136"/>
    </source>
</evidence>
<organism evidence="9 10">
    <name type="scientific">Fervidobacterium islandicum</name>
    <dbReference type="NCBI Taxonomy" id="2423"/>
    <lineage>
        <taxon>Bacteria</taxon>
        <taxon>Thermotogati</taxon>
        <taxon>Thermotogota</taxon>
        <taxon>Thermotogae</taxon>
        <taxon>Thermotogales</taxon>
        <taxon>Fervidobacteriaceae</taxon>
        <taxon>Fervidobacterium</taxon>
    </lineage>
</organism>
<dbReference type="InterPro" id="IPR035906">
    <property type="entry name" value="MetI-like_sf"/>
</dbReference>
<feature type="transmembrane region" description="Helical" evidence="7">
    <location>
        <begin position="84"/>
        <end position="105"/>
    </location>
</feature>
<evidence type="ECO:0000259" key="8">
    <source>
        <dbReference type="PROSITE" id="PS50928"/>
    </source>
</evidence>
<feature type="transmembrane region" description="Helical" evidence="7">
    <location>
        <begin position="275"/>
        <end position="296"/>
    </location>
</feature>
<feature type="transmembrane region" description="Helical" evidence="7">
    <location>
        <begin position="20"/>
        <end position="43"/>
    </location>
</feature>
<dbReference type="Gene3D" id="1.10.3720.10">
    <property type="entry name" value="MetI-like"/>
    <property type="match status" value="1"/>
</dbReference>
<dbReference type="Proteomes" id="UP000093740">
    <property type="component" value="Chromosome"/>
</dbReference>
<keyword evidence="10" id="KW-1185">Reference proteome</keyword>
<dbReference type="PANTHER" id="PTHR30193">
    <property type="entry name" value="ABC TRANSPORTER PERMEASE PROTEIN"/>
    <property type="match status" value="1"/>
</dbReference>
<comment type="subcellular location">
    <subcellularLocation>
        <location evidence="1 7">Cell membrane</location>
        <topology evidence="1 7">Multi-pass membrane protein</topology>
    </subcellularLocation>
</comment>
<dbReference type="CDD" id="cd06261">
    <property type="entry name" value="TM_PBP2"/>
    <property type="match status" value="1"/>
</dbReference>
<feature type="transmembrane region" description="Helical" evidence="7">
    <location>
        <begin position="166"/>
        <end position="191"/>
    </location>
</feature>
<evidence type="ECO:0000313" key="9">
    <source>
        <dbReference type="EMBL" id="AMW33775.2"/>
    </source>
</evidence>
<dbReference type="RefSeq" id="WP_033192157.1">
    <property type="nucleotide sequence ID" value="NZ_CP014334.2"/>
</dbReference>
<evidence type="ECO:0000256" key="7">
    <source>
        <dbReference type="RuleBase" id="RU363032"/>
    </source>
</evidence>
<accession>A0AAI8GDY9</accession>
<dbReference type="InterPro" id="IPR000515">
    <property type="entry name" value="MetI-like"/>
</dbReference>
<dbReference type="Pfam" id="PF00528">
    <property type="entry name" value="BPD_transp_1"/>
    <property type="match status" value="1"/>
</dbReference>
<evidence type="ECO:0000256" key="2">
    <source>
        <dbReference type="ARBA" id="ARBA00022448"/>
    </source>
</evidence>
<dbReference type="SUPFAM" id="SSF161098">
    <property type="entry name" value="MetI-like"/>
    <property type="match status" value="1"/>
</dbReference>
<evidence type="ECO:0000256" key="4">
    <source>
        <dbReference type="ARBA" id="ARBA00022692"/>
    </source>
</evidence>
<feature type="domain" description="ABC transmembrane type-1" evidence="8">
    <location>
        <begin position="78"/>
        <end position="293"/>
    </location>
</feature>
<sequence>MKGNKKRKLSLEKKIGLWGIIFVMPSIVLFSVFSFYPIAYAFVVSLYKKELLSLEAPKFIGLRNYIRLLQSESFWNSVVATLKFSVGTFIPMVVFSLLLATFILGRKRFQKLFQMMYYSPAIMQSAVAALVWLIIFDPRSIANQFMNFILRTRGVDYKWLVNENMLILSTIIVYFWKYIGYFTVLFLAGLASIPKEINEAARIDGASRFQNFIYITLPLLKPTTTLVSITAMIQCLRTFSTQYLFVQAGASIKPIEVITLNIYNTAIRDRNIGRASAMSVLLFLVIMILTVIQLKISRSEETYY</sequence>
<keyword evidence="6 7" id="KW-0472">Membrane</keyword>
<protein>
    <submittedName>
        <fullName evidence="9">Sugar ABC transporter permease</fullName>
    </submittedName>
</protein>
<evidence type="ECO:0000256" key="3">
    <source>
        <dbReference type="ARBA" id="ARBA00022475"/>
    </source>
</evidence>
<dbReference type="InterPro" id="IPR051393">
    <property type="entry name" value="ABC_transporter_permease"/>
</dbReference>
<evidence type="ECO:0000313" key="10">
    <source>
        <dbReference type="Proteomes" id="UP000093740"/>
    </source>
</evidence>
<proteinExistence type="inferred from homology"/>
<feature type="transmembrane region" description="Helical" evidence="7">
    <location>
        <begin position="245"/>
        <end position="263"/>
    </location>
</feature>
<keyword evidence="4 7" id="KW-0812">Transmembrane</keyword>
<dbReference type="KEGG" id="fia:NA23_07965"/>
<dbReference type="PROSITE" id="PS50928">
    <property type="entry name" value="ABC_TM1"/>
    <property type="match status" value="1"/>
</dbReference>
<gene>
    <name evidence="9" type="ORF">NA23_07965</name>
</gene>
<reference evidence="9 10" key="1">
    <citation type="journal article" date="2015" name="Stand. Genomic Sci.">
        <title>Genome sequence of a native-feather degrading extremely thermophilic Eubacterium, Fervidobacterium islandicum AW-1.</title>
        <authorList>
            <person name="Lee Y.J."/>
            <person name="Jeong H."/>
            <person name="Park G.S."/>
            <person name="Kwak Y."/>
            <person name="Lee S.J."/>
            <person name="Lee S.J."/>
            <person name="Park M.K."/>
            <person name="Kim J.Y."/>
            <person name="Kang H.K."/>
            <person name="Shin J.H."/>
            <person name="Lee D.W."/>
        </authorList>
    </citation>
    <scope>NUCLEOTIDE SEQUENCE [LARGE SCALE GENOMIC DNA]</scope>
    <source>
        <strain evidence="9 10">AW-1</strain>
    </source>
</reference>
<keyword evidence="3" id="KW-1003">Cell membrane</keyword>